<dbReference type="OrthoDB" id="4136776at2"/>
<proteinExistence type="predicted"/>
<accession>G8XD76</accession>
<evidence type="ECO:0000313" key="3">
    <source>
        <dbReference type="Proteomes" id="UP000007842"/>
    </source>
</evidence>
<name>F8JNL1_STREN</name>
<dbReference type="PANTHER" id="PTHR35010:SF2">
    <property type="entry name" value="BLL4672 PROTEIN"/>
    <property type="match status" value="1"/>
</dbReference>
<evidence type="ECO:0000259" key="1">
    <source>
        <dbReference type="Pfam" id="PF17765"/>
    </source>
</evidence>
<dbReference type="KEGG" id="scy:SCATT_p08290"/>
<dbReference type="Pfam" id="PF17765">
    <property type="entry name" value="MLTR_LBD"/>
    <property type="match status" value="1"/>
</dbReference>
<dbReference type="PATRIC" id="fig|1003195.11.peg.874"/>
<dbReference type="KEGG" id="sct:SCAT_p0906"/>
<gene>
    <name evidence="2" type="ordered locus">SCATT_p08290</name>
</gene>
<protein>
    <recommendedName>
        <fullName evidence="1">MmyB-like transcription regulator ligand binding domain-containing protein</fullName>
    </recommendedName>
</protein>
<dbReference type="PANTHER" id="PTHR35010">
    <property type="entry name" value="BLL4672 PROTEIN-RELATED"/>
    <property type="match status" value="1"/>
</dbReference>
<reference evidence="3" key="1">
    <citation type="submission" date="2011-12" db="EMBL/GenBank/DDBJ databases">
        <title>Complete genome sequence of Streptomyces cattleya strain DSM 46488.</title>
        <authorList>
            <person name="Ou H.-Y."/>
            <person name="Li P."/>
            <person name="Zhao C."/>
            <person name="O'Hagan D."/>
            <person name="Deng Z."/>
        </authorList>
    </citation>
    <scope>NUCLEOTIDE SEQUENCE [LARGE SCALE GENOMIC DNA]</scope>
    <source>
        <strain evidence="3">ATCC 35852 / DSM 46488 / JCM 4925 / NBRC 14057 / NRRL 8057</strain>
        <plasmid evidence="3">Plasmid pSCATT</plasmid>
    </source>
</reference>
<dbReference type="Proteomes" id="UP000007842">
    <property type="component" value="Plasmid pSCATT"/>
</dbReference>
<dbReference type="EMBL" id="CP003229">
    <property type="protein sequence ID" value="AEW99022.1"/>
    <property type="molecule type" value="Genomic_DNA"/>
</dbReference>
<geneLocation type="plasmid" evidence="2 3">
    <name>pSCATT</name>
</geneLocation>
<feature type="domain" description="MmyB-like transcription regulator ligand binding" evidence="1">
    <location>
        <begin position="111"/>
        <end position="244"/>
    </location>
</feature>
<dbReference type="InterPro" id="IPR041413">
    <property type="entry name" value="MLTR_LBD"/>
</dbReference>
<dbReference type="HOGENOM" id="CLU_1037934_0_0_11"/>
<organism evidence="2 3">
    <name type="scientific">Streptantibioticus cattleyicolor (strain ATCC 35852 / DSM 46488 / JCM 4925 / NBRC 14057 / NRRL 8057)</name>
    <name type="common">Streptomyces cattleya</name>
    <dbReference type="NCBI Taxonomy" id="1003195"/>
    <lineage>
        <taxon>Bacteria</taxon>
        <taxon>Bacillati</taxon>
        <taxon>Actinomycetota</taxon>
        <taxon>Actinomycetes</taxon>
        <taxon>Kitasatosporales</taxon>
        <taxon>Streptomycetaceae</taxon>
        <taxon>Streptantibioticus</taxon>
    </lineage>
</organism>
<dbReference type="AlphaFoldDB" id="F8JNL1"/>
<dbReference type="SUPFAM" id="SSF47413">
    <property type="entry name" value="lambda repressor-like DNA-binding domains"/>
    <property type="match status" value="1"/>
</dbReference>
<keyword evidence="3" id="KW-1185">Reference proteome</keyword>
<dbReference type="GO" id="GO:0003677">
    <property type="term" value="F:DNA binding"/>
    <property type="evidence" value="ECO:0007669"/>
    <property type="project" value="InterPro"/>
</dbReference>
<dbReference type="RefSeq" id="WP_014151358.1">
    <property type="nucleotide sequence ID" value="NC_016113.1"/>
</dbReference>
<sequence>MDDDVEGRPPQGWGAFITAVRHRMKLPQRRFAALVRASEHTVINWERGSTVPNRKRIDELRRRLDLGPQEEALLYWLADHSGPPVPASSSLHDLAPHLAGCKLWIDRQSDPTCLTDVERNVVLYNEAYELLMADMIASAPKPSCSPLHNPLRFVAFHPGAREMLVDWYDRWLLPALAQLSVALLRYPDAAELRRIAVDLEADEITKRAFVDDLPIWPGRPENLLHGDGRPRRIRHPDLGVVGVHVIESVPVPGLARGLRSVTLLLPGA</sequence>
<accession>F8JNL1</accession>
<keyword evidence="2" id="KW-0614">Plasmid</keyword>
<dbReference type="InterPro" id="IPR010982">
    <property type="entry name" value="Lambda_DNA-bd_dom_sf"/>
</dbReference>
<dbReference type="Gene3D" id="1.10.260.40">
    <property type="entry name" value="lambda repressor-like DNA-binding domains"/>
    <property type="match status" value="1"/>
</dbReference>
<evidence type="ECO:0000313" key="2">
    <source>
        <dbReference type="EMBL" id="AEW99022.1"/>
    </source>
</evidence>